<reference evidence="3 4" key="1">
    <citation type="submission" date="2024-10" db="EMBL/GenBank/DDBJ databases">
        <title>The Natural Products Discovery Center: Release of the First 8490 Sequenced Strains for Exploring Actinobacteria Biosynthetic Diversity.</title>
        <authorList>
            <person name="Kalkreuter E."/>
            <person name="Kautsar S.A."/>
            <person name="Yang D."/>
            <person name="Bader C.D."/>
            <person name="Teijaro C.N."/>
            <person name="Fluegel L."/>
            <person name="Davis C.M."/>
            <person name="Simpson J.R."/>
            <person name="Lauterbach L."/>
            <person name="Steele A.D."/>
            <person name="Gui C."/>
            <person name="Meng S."/>
            <person name="Li G."/>
            <person name="Viehrig K."/>
            <person name="Ye F."/>
            <person name="Su P."/>
            <person name="Kiefer A.F."/>
            <person name="Nichols A."/>
            <person name="Cepeda A.J."/>
            <person name="Yan W."/>
            <person name="Fan B."/>
            <person name="Jiang Y."/>
            <person name="Adhikari A."/>
            <person name="Zheng C.-J."/>
            <person name="Schuster L."/>
            <person name="Cowan T.M."/>
            <person name="Smanski M.J."/>
            <person name="Chevrette M.G."/>
            <person name="De Carvalho L.P.S."/>
            <person name="Shen B."/>
        </authorList>
    </citation>
    <scope>NUCLEOTIDE SEQUENCE [LARGE SCALE GENOMIC DNA]</scope>
    <source>
        <strain evidence="3 4">NPDC051599</strain>
    </source>
</reference>
<comment type="caution">
    <text evidence="3">The sequence shown here is derived from an EMBL/GenBank/DDBJ whole genome shotgun (WGS) entry which is preliminary data.</text>
</comment>
<dbReference type="PROSITE" id="PS50240">
    <property type="entry name" value="TRYPSIN_DOM"/>
    <property type="match status" value="1"/>
</dbReference>
<gene>
    <name evidence="3" type="ORF">ACIA8P_22255</name>
</gene>
<evidence type="ECO:0000313" key="3">
    <source>
        <dbReference type="EMBL" id="MFI5677357.1"/>
    </source>
</evidence>
<evidence type="ECO:0000313" key="4">
    <source>
        <dbReference type="Proteomes" id="UP001612415"/>
    </source>
</evidence>
<keyword evidence="1" id="KW-0732">Signal</keyword>
<proteinExistence type="predicted"/>
<feature type="domain" description="Peptidase S1" evidence="2">
    <location>
        <begin position="49"/>
        <end position="265"/>
    </location>
</feature>
<dbReference type="InterPro" id="IPR051333">
    <property type="entry name" value="CLIP_Serine_Protease"/>
</dbReference>
<dbReference type="InterPro" id="IPR001254">
    <property type="entry name" value="Trypsin_dom"/>
</dbReference>
<feature type="chain" id="PRO_5046441749" evidence="1">
    <location>
        <begin position="50"/>
        <end position="565"/>
    </location>
</feature>
<dbReference type="InterPro" id="IPR009003">
    <property type="entry name" value="Peptidase_S1_PA"/>
</dbReference>
<dbReference type="InterPro" id="IPR001314">
    <property type="entry name" value="Peptidase_S1A"/>
</dbReference>
<dbReference type="EMBL" id="JBITDC010000007">
    <property type="protein sequence ID" value="MFI5677357.1"/>
    <property type="molecule type" value="Genomic_DNA"/>
</dbReference>
<dbReference type="InterPro" id="IPR043504">
    <property type="entry name" value="Peptidase_S1_PA_chymotrypsin"/>
</dbReference>
<dbReference type="SMART" id="SM00020">
    <property type="entry name" value="Tryp_SPc"/>
    <property type="match status" value="1"/>
</dbReference>
<dbReference type="SUPFAM" id="SSF50494">
    <property type="entry name" value="Trypsin-like serine proteases"/>
    <property type="match status" value="1"/>
</dbReference>
<dbReference type="RefSeq" id="WP_398658002.1">
    <property type="nucleotide sequence ID" value="NZ_JBITDC010000007.1"/>
</dbReference>
<dbReference type="SUPFAM" id="SSF89372">
    <property type="entry name" value="Fucose-specific lectin"/>
    <property type="match status" value="1"/>
</dbReference>
<dbReference type="PANTHER" id="PTHR24260:SF136">
    <property type="entry name" value="GH08193P-RELATED"/>
    <property type="match status" value="1"/>
</dbReference>
<keyword evidence="4" id="KW-1185">Reference proteome</keyword>
<name>A0ABW7Y5Z1_STRCE</name>
<dbReference type="Pfam" id="PF00089">
    <property type="entry name" value="Trypsin"/>
    <property type="match status" value="1"/>
</dbReference>
<organism evidence="3 4">
    <name type="scientific">Streptomyces cellulosae</name>
    <dbReference type="NCBI Taxonomy" id="1968"/>
    <lineage>
        <taxon>Bacteria</taxon>
        <taxon>Bacillati</taxon>
        <taxon>Actinomycetota</taxon>
        <taxon>Actinomycetes</taxon>
        <taxon>Kitasatosporales</taxon>
        <taxon>Streptomycetaceae</taxon>
        <taxon>Streptomyces</taxon>
    </lineage>
</organism>
<dbReference type="Gene3D" id="2.40.10.10">
    <property type="entry name" value="Trypsin-like serine proteases"/>
    <property type="match status" value="1"/>
</dbReference>
<dbReference type="PANTHER" id="PTHR24260">
    <property type="match status" value="1"/>
</dbReference>
<sequence>MPPRVSARCLLLIGSERSVSIRPSRRARAKALLASVAVVSALTTTPAQATGGDPVTNTSYAFTVKLDIGGKRACTGTLLNNQWVITASSCFADDPTQPTALAAGAPKLKTTAVIGRTNLTGTAGQVRNVVDLVPHPERDVVVGKLASPVQTIGWLHPATTSPTAGEALLGAGYGRTKDTWVPDQLHQASFTSTQVQDGLISIDGTPVCQGDSGAPVFRQVDGRTELVAVTTASWQGGCLGEKETRTGAVAARVDDIRTWIRQATASTLNPWKTQALTLTSSGLYHAMRDSNGDWTGFGDVQKAAGTIQSISYTADAGVRDINYVFAVGGDGHVYEASRRPTGGWAAFTDLTTALGNKAGLTEVAVTSTGTGLALIGLAGDRIYHAIQNEDLTWTKWGDVSNQLGVLTGARQVTVAQTSGGQTHVGVIAGTKAYHAVRASDGTWTDWGHINQEAITPGAANGMAFAGIGGNLQVVLTNATGGARHGIRASDGSWSAFGSLTSRLGSETMTNVSAAAVDGELQTAVVTNTGRIRHTLRHADGKWDATEQLTGYPGTPSLVSLTGSLS</sequence>
<accession>A0ABW7Y5Z1</accession>
<feature type="signal peptide" evidence="1">
    <location>
        <begin position="1"/>
        <end position="49"/>
    </location>
</feature>
<protein>
    <submittedName>
        <fullName evidence="3">S1 family peptidase</fullName>
    </submittedName>
</protein>
<dbReference type="Proteomes" id="UP001612415">
    <property type="component" value="Unassembled WGS sequence"/>
</dbReference>
<evidence type="ECO:0000256" key="1">
    <source>
        <dbReference type="SAM" id="SignalP"/>
    </source>
</evidence>
<dbReference type="PRINTS" id="PR00722">
    <property type="entry name" value="CHYMOTRYPSIN"/>
</dbReference>
<dbReference type="Gene3D" id="2.120.10.70">
    <property type="entry name" value="Fucose-specific lectin"/>
    <property type="match status" value="1"/>
</dbReference>
<evidence type="ECO:0000259" key="2">
    <source>
        <dbReference type="PROSITE" id="PS50240"/>
    </source>
</evidence>